<feature type="transmembrane region" description="Helical" evidence="1">
    <location>
        <begin position="20"/>
        <end position="39"/>
    </location>
</feature>
<keyword evidence="1" id="KW-0472">Membrane</keyword>
<feature type="transmembrane region" description="Helical" evidence="1">
    <location>
        <begin position="75"/>
        <end position="92"/>
    </location>
</feature>
<dbReference type="AlphaFoldDB" id="A0A2D0NBI6"/>
<feature type="transmembrane region" description="Helical" evidence="1">
    <location>
        <begin position="98"/>
        <end position="119"/>
    </location>
</feature>
<organism evidence="2 3">
    <name type="scientific">Flavilitoribacter nigricans (strain ATCC 23147 / DSM 23189 / NBRC 102662 / NCIMB 1420 / SS-2)</name>
    <name type="common">Lewinella nigricans</name>
    <dbReference type="NCBI Taxonomy" id="1122177"/>
    <lineage>
        <taxon>Bacteria</taxon>
        <taxon>Pseudomonadati</taxon>
        <taxon>Bacteroidota</taxon>
        <taxon>Saprospiria</taxon>
        <taxon>Saprospirales</taxon>
        <taxon>Lewinellaceae</taxon>
        <taxon>Flavilitoribacter</taxon>
    </lineage>
</organism>
<reference evidence="2 3" key="1">
    <citation type="submission" date="2017-10" db="EMBL/GenBank/DDBJ databases">
        <title>The draft genome sequence of Lewinella nigricans NBRC 102662.</title>
        <authorList>
            <person name="Wang K."/>
        </authorList>
    </citation>
    <scope>NUCLEOTIDE SEQUENCE [LARGE SCALE GENOMIC DNA]</scope>
    <source>
        <strain evidence="2 3">NBRC 102662</strain>
    </source>
</reference>
<accession>A0A2D0NBI6</accession>
<evidence type="ECO:0000256" key="1">
    <source>
        <dbReference type="SAM" id="Phobius"/>
    </source>
</evidence>
<protein>
    <submittedName>
        <fullName evidence="2">Uncharacterized protein</fullName>
    </submittedName>
</protein>
<gene>
    <name evidence="2" type="ORF">CRP01_14830</name>
</gene>
<feature type="transmembrane region" description="Helical" evidence="1">
    <location>
        <begin position="45"/>
        <end position="68"/>
    </location>
</feature>
<keyword evidence="1" id="KW-0812">Transmembrane</keyword>
<keyword evidence="3" id="KW-1185">Reference proteome</keyword>
<comment type="caution">
    <text evidence="2">The sequence shown here is derived from an EMBL/GenBank/DDBJ whole genome shotgun (WGS) entry which is preliminary data.</text>
</comment>
<dbReference type="EMBL" id="PDUD01000020">
    <property type="protein sequence ID" value="PHN05748.1"/>
    <property type="molecule type" value="Genomic_DNA"/>
</dbReference>
<evidence type="ECO:0000313" key="2">
    <source>
        <dbReference type="EMBL" id="PHN05748.1"/>
    </source>
</evidence>
<proteinExistence type="predicted"/>
<dbReference type="Proteomes" id="UP000223913">
    <property type="component" value="Unassembled WGS sequence"/>
</dbReference>
<sequence length="127" mass="14683">MESHQSAPGIMKQINSMLNLKWLAWIGILGVLLCSFYGFAFGIYWTVIIAFGQIYFMHLFNLIGHLFLGGENEELRRDLIWISISALILFLMTPQKVVAIWMFFAAAMLIVIIQLYGYLEDKFRGIR</sequence>
<keyword evidence="1" id="KW-1133">Transmembrane helix</keyword>
<name>A0A2D0NBI6_FLAN2</name>
<evidence type="ECO:0000313" key="3">
    <source>
        <dbReference type="Proteomes" id="UP000223913"/>
    </source>
</evidence>